<dbReference type="AlphaFoldDB" id="A0A1E4T844"/>
<evidence type="ECO:0000313" key="2">
    <source>
        <dbReference type="EMBL" id="ODV87828.1"/>
    </source>
</evidence>
<reference evidence="3" key="1">
    <citation type="submission" date="2016-04" db="EMBL/GenBank/DDBJ databases">
        <title>Comparative genomics of biotechnologically important yeasts.</title>
        <authorList>
            <consortium name="DOE Joint Genome Institute"/>
            <person name="Riley R."/>
            <person name="Haridas S."/>
            <person name="Wolfe K.H."/>
            <person name="Lopes M.R."/>
            <person name="Hittinger C.T."/>
            <person name="Goker M."/>
            <person name="Salamov A."/>
            <person name="Wisecaver J."/>
            <person name="Long T.M."/>
            <person name="Aerts A.L."/>
            <person name="Barry K."/>
            <person name="Choi C."/>
            <person name="Clum A."/>
            <person name="Coughlan A.Y."/>
            <person name="Deshpande S."/>
            <person name="Douglass A.P."/>
            <person name="Hanson S.J."/>
            <person name="Klenk H.-P."/>
            <person name="Labutti K."/>
            <person name="Lapidus A."/>
            <person name="Lindquist E."/>
            <person name="Lipzen A."/>
            <person name="Meier-Kolthoff J.P."/>
            <person name="Ohm R.A."/>
            <person name="Otillar R.P."/>
            <person name="Pangilinan J."/>
            <person name="Peng Y."/>
            <person name="Rokas A."/>
            <person name="Rosa C.A."/>
            <person name="Scheuner C."/>
            <person name="Sibirny A.A."/>
            <person name="Slot J.C."/>
            <person name="Stielow J.B."/>
            <person name="Sun H."/>
            <person name="Kurtzman C.P."/>
            <person name="Blackwell M."/>
            <person name="Grigoriev I.V."/>
            <person name="Jeffries T.W."/>
        </authorList>
    </citation>
    <scope>NUCLEOTIDE SEQUENCE [LARGE SCALE GENOMIC DNA]</scope>
    <source>
        <strain evidence="3">NRRL YB-2248</strain>
    </source>
</reference>
<feature type="coiled-coil region" evidence="1">
    <location>
        <begin position="386"/>
        <end position="430"/>
    </location>
</feature>
<gene>
    <name evidence="2" type="ORF">CANARDRAFT_183356</name>
</gene>
<dbReference type="Gene3D" id="2.130.10.10">
    <property type="entry name" value="YVTN repeat-like/Quinoprotein amine dehydrogenase"/>
    <property type="match status" value="1"/>
</dbReference>
<evidence type="ECO:0000256" key="1">
    <source>
        <dbReference type="SAM" id="Coils"/>
    </source>
</evidence>
<accession>A0A1E4T844</accession>
<evidence type="ECO:0000313" key="3">
    <source>
        <dbReference type="Proteomes" id="UP000094801"/>
    </source>
</evidence>
<dbReference type="InterPro" id="IPR015943">
    <property type="entry name" value="WD40/YVTN_repeat-like_dom_sf"/>
</dbReference>
<proteinExistence type="predicted"/>
<feature type="non-terminal residue" evidence="2">
    <location>
        <position position="1"/>
    </location>
</feature>
<dbReference type="Proteomes" id="UP000094801">
    <property type="component" value="Unassembled WGS sequence"/>
</dbReference>
<dbReference type="SUPFAM" id="SSF50978">
    <property type="entry name" value="WD40 repeat-like"/>
    <property type="match status" value="1"/>
</dbReference>
<dbReference type="OrthoDB" id="2095648at2759"/>
<dbReference type="EMBL" id="KV453847">
    <property type="protein sequence ID" value="ODV87828.1"/>
    <property type="molecule type" value="Genomic_DNA"/>
</dbReference>
<keyword evidence="3" id="KW-1185">Reference proteome</keyword>
<dbReference type="InterPro" id="IPR036322">
    <property type="entry name" value="WD40_repeat_dom_sf"/>
</dbReference>
<protein>
    <submittedName>
        <fullName evidence="2">Uncharacterized protein</fullName>
    </submittedName>
</protein>
<keyword evidence="1" id="KW-0175">Coiled coil</keyword>
<feature type="non-terminal residue" evidence="2">
    <location>
        <position position="442"/>
    </location>
</feature>
<organism evidence="2 3">
    <name type="scientific">[Candida] arabinofermentans NRRL YB-2248</name>
    <dbReference type="NCBI Taxonomy" id="983967"/>
    <lineage>
        <taxon>Eukaryota</taxon>
        <taxon>Fungi</taxon>
        <taxon>Dikarya</taxon>
        <taxon>Ascomycota</taxon>
        <taxon>Saccharomycotina</taxon>
        <taxon>Pichiomycetes</taxon>
        <taxon>Pichiales</taxon>
        <taxon>Pichiaceae</taxon>
        <taxon>Ogataea</taxon>
        <taxon>Ogataea/Candida clade</taxon>
    </lineage>
</organism>
<name>A0A1E4T844_9ASCO</name>
<sequence length="442" mass="50368">ISRNCAVFGRWDGSIQCAALNQKNMLVASVKEIYHKNEPDRRAYVTCVEVNNGPSAKEGKIGSVTGDDKGYIYCWDLKKAELVMEIKVSMQAILFCSSDFKDVIICYDKSGCIWIIRNVFNMFDNTPEIELLVEFKDTNTPITIGRLEAIPIKMMVDYGGKNVVMVNNHKVEVFSYGKDTKDKQFQRVYTIDLPAPGTTTDLIFKSTFEQNDTWMTSQDELAVGGNGLMLALLMKSGDVTVLNIRSMEHNLKPVLKFTPGLVHNDDIYHRMISVQMNQDIPIICEIAINSMVLVVGSYNGMMEMYDPYTGELLRKISDRTNKNLKMELSHRLVPISKILLDERTCSGVVIFDSAVQHFHFGDFYKELELNKKKRRNLGRLVREGKNLEIKNSLQDYEYELQEEEKKLAMLNKYNGELSDSEEELEMALAMSVSINSETRGSR</sequence>
<dbReference type="STRING" id="983967.A0A1E4T844"/>